<dbReference type="PANTHER" id="PTHR48207:SF3">
    <property type="entry name" value="SUCCINATE--HYDROXYMETHYLGLUTARATE COA-TRANSFERASE"/>
    <property type="match status" value="1"/>
</dbReference>
<dbReference type="Gene3D" id="3.40.50.10540">
    <property type="entry name" value="Crotonobetainyl-coa:carnitine coa-transferase, domain 1"/>
    <property type="match status" value="1"/>
</dbReference>
<evidence type="ECO:0008006" key="4">
    <source>
        <dbReference type="Google" id="ProtNLM"/>
    </source>
</evidence>
<dbReference type="EMBL" id="AZHX01001266">
    <property type="protein sequence ID" value="ETX04237.1"/>
    <property type="molecule type" value="Genomic_DNA"/>
</dbReference>
<dbReference type="HOGENOM" id="CLU_2191263_0_0_7"/>
<organism evidence="2 3">
    <name type="scientific">Candidatus Entotheonella gemina</name>
    <dbReference type="NCBI Taxonomy" id="1429439"/>
    <lineage>
        <taxon>Bacteria</taxon>
        <taxon>Pseudomonadati</taxon>
        <taxon>Nitrospinota/Tectimicrobiota group</taxon>
        <taxon>Candidatus Tectimicrobiota</taxon>
        <taxon>Candidatus Entotheonellia</taxon>
        <taxon>Candidatus Entotheonellales</taxon>
        <taxon>Candidatus Entotheonellaceae</taxon>
        <taxon>Candidatus Entotheonella</taxon>
    </lineage>
</organism>
<evidence type="ECO:0000313" key="3">
    <source>
        <dbReference type="Proteomes" id="UP000019140"/>
    </source>
</evidence>
<proteinExistence type="predicted"/>
<dbReference type="Proteomes" id="UP000019140">
    <property type="component" value="Unassembled WGS sequence"/>
</dbReference>
<dbReference type="AlphaFoldDB" id="W4M3L9"/>
<dbReference type="GO" id="GO:0008410">
    <property type="term" value="F:CoA-transferase activity"/>
    <property type="evidence" value="ECO:0007669"/>
    <property type="project" value="TreeGrafter"/>
</dbReference>
<accession>W4M3L9</accession>
<dbReference type="Pfam" id="PF02515">
    <property type="entry name" value="CoA_transf_3"/>
    <property type="match status" value="1"/>
</dbReference>
<evidence type="ECO:0000313" key="2">
    <source>
        <dbReference type="EMBL" id="ETX04237.1"/>
    </source>
</evidence>
<name>W4M3L9_9BACT</name>
<keyword evidence="1" id="KW-0808">Transferase</keyword>
<protein>
    <recommendedName>
        <fullName evidence="4">Formyl-CoA transferase</fullName>
    </recommendedName>
</protein>
<sequence length="112" mass="12716">MNAQFQDLLLKATRDEWIERFTAADVLCGPIFTYDDVLADPQFQHNDMVGELIDQDGEVMKILRTPIRLSQTPAQVRTPMPDLGQHTETILQELGYTGEAIERLRDQGIVAM</sequence>
<keyword evidence="3" id="KW-1185">Reference proteome</keyword>
<gene>
    <name evidence="2" type="ORF">ETSY2_29970</name>
</gene>
<reference evidence="2 3" key="1">
    <citation type="journal article" date="2014" name="Nature">
        <title>An environmental bacterial taxon with a large and distinct metabolic repertoire.</title>
        <authorList>
            <person name="Wilson M.C."/>
            <person name="Mori T."/>
            <person name="Ruckert C."/>
            <person name="Uria A.R."/>
            <person name="Helf M.J."/>
            <person name="Takada K."/>
            <person name="Gernert C."/>
            <person name="Steffens U.A."/>
            <person name="Heycke N."/>
            <person name="Schmitt S."/>
            <person name="Rinke C."/>
            <person name="Helfrich E.J."/>
            <person name="Brachmann A.O."/>
            <person name="Gurgui C."/>
            <person name="Wakimoto T."/>
            <person name="Kracht M."/>
            <person name="Crusemann M."/>
            <person name="Hentschel U."/>
            <person name="Abe I."/>
            <person name="Matsunaga S."/>
            <person name="Kalinowski J."/>
            <person name="Takeyama H."/>
            <person name="Piel J."/>
        </authorList>
    </citation>
    <scope>NUCLEOTIDE SEQUENCE [LARGE SCALE GENOMIC DNA]</scope>
    <source>
        <strain evidence="3">TSY2</strain>
    </source>
</reference>
<dbReference type="InterPro" id="IPR003673">
    <property type="entry name" value="CoA-Trfase_fam_III"/>
</dbReference>
<dbReference type="InterPro" id="IPR023606">
    <property type="entry name" value="CoA-Trfase_III_dom_1_sf"/>
</dbReference>
<comment type="caution">
    <text evidence="2">The sequence shown here is derived from an EMBL/GenBank/DDBJ whole genome shotgun (WGS) entry which is preliminary data.</text>
</comment>
<dbReference type="InterPro" id="IPR050483">
    <property type="entry name" value="CoA-transferase_III_domain"/>
</dbReference>
<dbReference type="PANTHER" id="PTHR48207">
    <property type="entry name" value="SUCCINATE--HYDROXYMETHYLGLUTARATE COA-TRANSFERASE"/>
    <property type="match status" value="1"/>
</dbReference>
<evidence type="ECO:0000256" key="1">
    <source>
        <dbReference type="ARBA" id="ARBA00022679"/>
    </source>
</evidence>
<dbReference type="SUPFAM" id="SSF89796">
    <property type="entry name" value="CoA-transferase family III (CaiB/BaiF)"/>
    <property type="match status" value="1"/>
</dbReference>